<dbReference type="SUPFAM" id="SSF56104">
    <property type="entry name" value="SAICAR synthase-like"/>
    <property type="match status" value="1"/>
</dbReference>
<name>A0A4Z2FU89_9TELE</name>
<protein>
    <submittedName>
        <fullName evidence="2">Inositol hexakisphosphate kinase 1</fullName>
    </submittedName>
</protein>
<sequence>MEEEEEEEEEEEIVSWHLKELTSKIKHGSSRIRPGSGDRPSLRPAPPPSAHGPDRVSVLPAVDLSALIGGFVRGGLSVWRRLPPGPACAPSSPWCPAPPPPRRCTPEPMSKVGGHTSMMRYDDHTVCKPLISREQRFYESLPPDMREFTPEYKGQPPLAGLHTTDLQQALHV</sequence>
<dbReference type="EMBL" id="SRLO01000888">
    <property type="protein sequence ID" value="TNN44709.1"/>
    <property type="molecule type" value="Genomic_DNA"/>
</dbReference>
<dbReference type="GO" id="GO:0016301">
    <property type="term" value="F:kinase activity"/>
    <property type="evidence" value="ECO:0007669"/>
    <property type="project" value="UniProtKB-KW"/>
</dbReference>
<dbReference type="AlphaFoldDB" id="A0A4Z2FU89"/>
<gene>
    <name evidence="2" type="primary">IP6K1</name>
    <name evidence="2" type="ORF">EYF80_045091</name>
</gene>
<feature type="region of interest" description="Disordered" evidence="1">
    <location>
        <begin position="24"/>
        <end position="55"/>
    </location>
</feature>
<keyword evidence="2" id="KW-0808">Transferase</keyword>
<proteinExistence type="predicted"/>
<evidence type="ECO:0000313" key="2">
    <source>
        <dbReference type="EMBL" id="TNN44709.1"/>
    </source>
</evidence>
<dbReference type="OrthoDB" id="2573163at2759"/>
<accession>A0A4Z2FU89</accession>
<reference evidence="2 3" key="1">
    <citation type="submission" date="2019-03" db="EMBL/GenBank/DDBJ databases">
        <title>First draft genome of Liparis tanakae, snailfish: a comprehensive survey of snailfish specific genes.</title>
        <authorList>
            <person name="Kim W."/>
            <person name="Song I."/>
            <person name="Jeong J.-H."/>
            <person name="Kim D."/>
            <person name="Kim S."/>
            <person name="Ryu S."/>
            <person name="Song J.Y."/>
            <person name="Lee S.K."/>
        </authorList>
    </citation>
    <scope>NUCLEOTIDE SEQUENCE [LARGE SCALE GENOMIC DNA]</scope>
    <source>
        <tissue evidence="2">Muscle</tissue>
    </source>
</reference>
<dbReference type="Proteomes" id="UP000314294">
    <property type="component" value="Unassembled WGS sequence"/>
</dbReference>
<evidence type="ECO:0000313" key="3">
    <source>
        <dbReference type="Proteomes" id="UP000314294"/>
    </source>
</evidence>
<keyword evidence="2" id="KW-0418">Kinase</keyword>
<keyword evidence="3" id="KW-1185">Reference proteome</keyword>
<organism evidence="2 3">
    <name type="scientific">Liparis tanakae</name>
    <name type="common">Tanaka's snailfish</name>
    <dbReference type="NCBI Taxonomy" id="230148"/>
    <lineage>
        <taxon>Eukaryota</taxon>
        <taxon>Metazoa</taxon>
        <taxon>Chordata</taxon>
        <taxon>Craniata</taxon>
        <taxon>Vertebrata</taxon>
        <taxon>Euteleostomi</taxon>
        <taxon>Actinopterygii</taxon>
        <taxon>Neopterygii</taxon>
        <taxon>Teleostei</taxon>
        <taxon>Neoteleostei</taxon>
        <taxon>Acanthomorphata</taxon>
        <taxon>Eupercaria</taxon>
        <taxon>Perciformes</taxon>
        <taxon>Cottioidei</taxon>
        <taxon>Cottales</taxon>
        <taxon>Liparidae</taxon>
        <taxon>Liparis</taxon>
    </lineage>
</organism>
<evidence type="ECO:0000256" key="1">
    <source>
        <dbReference type="SAM" id="MobiDB-lite"/>
    </source>
</evidence>
<comment type="caution">
    <text evidence="2">The sequence shown here is derived from an EMBL/GenBank/DDBJ whole genome shotgun (WGS) entry which is preliminary data.</text>
</comment>